<evidence type="ECO:0000256" key="2">
    <source>
        <dbReference type="ARBA" id="ARBA00008098"/>
    </source>
</evidence>
<dbReference type="InterPro" id="IPR006170">
    <property type="entry name" value="PBP/GOBP"/>
</dbReference>
<evidence type="ECO:0000313" key="8">
    <source>
        <dbReference type="Proteomes" id="UP000069940"/>
    </source>
</evidence>
<dbReference type="Pfam" id="PF01395">
    <property type="entry name" value="PBP_GOBP"/>
    <property type="match status" value="1"/>
</dbReference>
<comment type="subcellular location">
    <subcellularLocation>
        <location evidence="1">Secreted</location>
    </subcellularLocation>
</comment>
<dbReference type="PANTHER" id="PTHR11857">
    <property type="entry name" value="ODORANT BINDING PROTEIN-RELATED"/>
    <property type="match status" value="1"/>
</dbReference>
<keyword evidence="3" id="KW-0964">Secreted</keyword>
<dbReference type="GeneID" id="109405893"/>
<evidence type="ECO:0000313" key="7">
    <source>
        <dbReference type="EnsemblMetazoa" id="AALFPA23_023272.P34615"/>
    </source>
</evidence>
<accession>A0ABM2A0C5</accession>
<proteinExistence type="inferred from homology"/>
<dbReference type="Gene3D" id="1.10.238.20">
    <property type="entry name" value="Pheromone/general odorant binding protein domain"/>
    <property type="match status" value="2"/>
</dbReference>
<name>A0ABM2A0C5_AEDAL</name>
<feature type="signal peptide" evidence="6">
    <location>
        <begin position="1"/>
        <end position="21"/>
    </location>
</feature>
<keyword evidence="8" id="KW-1185">Reference proteome</keyword>
<dbReference type="Proteomes" id="UP000069940">
    <property type="component" value="Unassembled WGS sequence"/>
</dbReference>
<evidence type="ECO:0000256" key="6">
    <source>
        <dbReference type="SAM" id="SignalP"/>
    </source>
</evidence>
<evidence type="ECO:0000256" key="4">
    <source>
        <dbReference type="ARBA" id="ARBA00022729"/>
    </source>
</evidence>
<organism evidence="7 8">
    <name type="scientific">Aedes albopictus</name>
    <name type="common">Asian tiger mosquito</name>
    <name type="synonym">Stegomyia albopicta</name>
    <dbReference type="NCBI Taxonomy" id="7160"/>
    <lineage>
        <taxon>Eukaryota</taxon>
        <taxon>Metazoa</taxon>
        <taxon>Ecdysozoa</taxon>
        <taxon>Arthropoda</taxon>
        <taxon>Hexapoda</taxon>
        <taxon>Insecta</taxon>
        <taxon>Pterygota</taxon>
        <taxon>Neoptera</taxon>
        <taxon>Endopterygota</taxon>
        <taxon>Diptera</taxon>
        <taxon>Nematocera</taxon>
        <taxon>Culicoidea</taxon>
        <taxon>Culicidae</taxon>
        <taxon>Culicinae</taxon>
        <taxon>Aedini</taxon>
        <taxon>Aedes</taxon>
        <taxon>Stegomyia</taxon>
    </lineage>
</organism>
<dbReference type="CDD" id="cd23992">
    <property type="entry name" value="PBP_GOBP"/>
    <property type="match status" value="1"/>
</dbReference>
<reference evidence="8" key="1">
    <citation type="journal article" date="2015" name="Proc. Natl. Acad. Sci. U.S.A.">
        <title>Genome sequence of the Asian Tiger mosquito, Aedes albopictus, reveals insights into its biology, genetics, and evolution.</title>
        <authorList>
            <person name="Chen X.G."/>
            <person name="Jiang X."/>
            <person name="Gu J."/>
            <person name="Xu M."/>
            <person name="Wu Y."/>
            <person name="Deng Y."/>
            <person name="Zhang C."/>
            <person name="Bonizzoni M."/>
            <person name="Dermauw W."/>
            <person name="Vontas J."/>
            <person name="Armbruster P."/>
            <person name="Huang X."/>
            <person name="Yang Y."/>
            <person name="Zhang H."/>
            <person name="He W."/>
            <person name="Peng H."/>
            <person name="Liu Y."/>
            <person name="Wu K."/>
            <person name="Chen J."/>
            <person name="Lirakis M."/>
            <person name="Topalis P."/>
            <person name="Van Leeuwen T."/>
            <person name="Hall A.B."/>
            <person name="Jiang X."/>
            <person name="Thorpe C."/>
            <person name="Mueller R.L."/>
            <person name="Sun C."/>
            <person name="Waterhouse R.M."/>
            <person name="Yan G."/>
            <person name="Tu Z.J."/>
            <person name="Fang X."/>
            <person name="James A.A."/>
        </authorList>
    </citation>
    <scope>NUCLEOTIDE SEQUENCE [LARGE SCALE GENOMIC DNA]</scope>
    <source>
        <strain evidence="8">Foshan</strain>
    </source>
</reference>
<feature type="chain" id="PRO_5045743218" evidence="6">
    <location>
        <begin position="22"/>
        <end position="278"/>
    </location>
</feature>
<sequence length="278" mass="32140">MGLATSSITLLVLCFAAVGRCDLPHYVVYKSFFTALYECGEYLQVDNVTLDQYIYYGYPSIPEVKRLIHCAMVNVGAWNDYRGVRNNVFRYFFQPNALDTEYEQRTQLCLDSICPNEIDQNYRAFETFSCYYRQFGRLIKDDVFNPAEPLEFFQLLQFVRLTLNISPEKVAQFAAGNFLDDPVFKQALFIGALRVGAYSWDRGYLFDASYAQYNVPEIISPCTRKCVEDVTAQYCSADKMEQVYQIYKQCLHTFLDPLLQGMFQSVISGRICEQAVLF</sequence>
<dbReference type="RefSeq" id="XP_019534493.2">
    <property type="nucleotide sequence ID" value="XM_019678948.3"/>
</dbReference>
<dbReference type="InterPro" id="IPR036728">
    <property type="entry name" value="PBP_GOBP_sf"/>
</dbReference>
<keyword evidence="4 6" id="KW-0732">Signal</keyword>
<keyword evidence="5" id="KW-1015">Disulfide bond</keyword>
<reference evidence="7" key="2">
    <citation type="submission" date="2025-05" db="UniProtKB">
        <authorList>
            <consortium name="EnsemblMetazoa"/>
        </authorList>
    </citation>
    <scope>IDENTIFICATION</scope>
    <source>
        <strain evidence="7">Foshan</strain>
    </source>
</reference>
<evidence type="ECO:0000256" key="1">
    <source>
        <dbReference type="ARBA" id="ARBA00004613"/>
    </source>
</evidence>
<protein>
    <submittedName>
        <fullName evidence="7">Secreted protein</fullName>
    </submittedName>
</protein>
<evidence type="ECO:0000256" key="3">
    <source>
        <dbReference type="ARBA" id="ARBA00022525"/>
    </source>
</evidence>
<dbReference type="EnsemblMetazoa" id="AALFPA23_023272.R34615">
    <property type="protein sequence ID" value="AALFPA23_023272.P34615"/>
    <property type="gene ID" value="AALFPA23_023272"/>
</dbReference>
<dbReference type="SUPFAM" id="SSF47565">
    <property type="entry name" value="Insect pheromone/odorant-binding proteins"/>
    <property type="match status" value="1"/>
</dbReference>
<evidence type="ECO:0000256" key="5">
    <source>
        <dbReference type="ARBA" id="ARBA00023157"/>
    </source>
</evidence>
<dbReference type="PANTHER" id="PTHR11857:SF46">
    <property type="entry name" value="GENERAL ODORANT-BINDING PROTEIN 99A-RELATED"/>
    <property type="match status" value="1"/>
</dbReference>
<comment type="similarity">
    <text evidence="2">Belongs to the PBP/GOBP family.</text>
</comment>